<proteinExistence type="predicted"/>
<dbReference type="KEGG" id="cvn:111107510"/>
<dbReference type="AlphaFoldDB" id="A0A8B8B4V2"/>
<evidence type="ECO:0000313" key="4">
    <source>
        <dbReference type="RefSeq" id="XP_022298445.1"/>
    </source>
</evidence>
<evidence type="ECO:0000256" key="1">
    <source>
        <dbReference type="SAM" id="Coils"/>
    </source>
</evidence>
<feature type="chain" id="PRO_5034561959" evidence="2">
    <location>
        <begin position="20"/>
        <end position="113"/>
    </location>
</feature>
<keyword evidence="2" id="KW-0732">Signal</keyword>
<evidence type="ECO:0000313" key="3">
    <source>
        <dbReference type="Proteomes" id="UP000694844"/>
    </source>
</evidence>
<sequence>MNVDFYSVLLFLCFGLISGEDQLLKEIQELKNGQKEIKSLLVEVFLELNRTDRTVAESAMPLVTANERFITKELDLIKSQLQALETEMKEMKARNADMTAKYNTLLSTNNNGM</sequence>
<dbReference type="RefSeq" id="XP_022298445.1">
    <property type="nucleotide sequence ID" value="XM_022442737.1"/>
</dbReference>
<gene>
    <name evidence="4" type="primary">LOC111107510</name>
</gene>
<dbReference type="GeneID" id="111107510"/>
<name>A0A8B8B4V2_CRAVI</name>
<feature type="coiled-coil region" evidence="1">
    <location>
        <begin position="67"/>
        <end position="101"/>
    </location>
</feature>
<feature type="signal peptide" evidence="2">
    <location>
        <begin position="1"/>
        <end position="19"/>
    </location>
</feature>
<organism evidence="3 4">
    <name type="scientific">Crassostrea virginica</name>
    <name type="common">Eastern oyster</name>
    <dbReference type="NCBI Taxonomy" id="6565"/>
    <lineage>
        <taxon>Eukaryota</taxon>
        <taxon>Metazoa</taxon>
        <taxon>Spiralia</taxon>
        <taxon>Lophotrochozoa</taxon>
        <taxon>Mollusca</taxon>
        <taxon>Bivalvia</taxon>
        <taxon>Autobranchia</taxon>
        <taxon>Pteriomorphia</taxon>
        <taxon>Ostreida</taxon>
        <taxon>Ostreoidea</taxon>
        <taxon>Ostreidae</taxon>
        <taxon>Crassostrea</taxon>
    </lineage>
</organism>
<keyword evidence="1" id="KW-0175">Coiled coil</keyword>
<accession>A0A8B8B4V2</accession>
<evidence type="ECO:0000256" key="2">
    <source>
        <dbReference type="SAM" id="SignalP"/>
    </source>
</evidence>
<reference evidence="4" key="1">
    <citation type="submission" date="2025-08" db="UniProtKB">
        <authorList>
            <consortium name="RefSeq"/>
        </authorList>
    </citation>
    <scope>IDENTIFICATION</scope>
    <source>
        <tissue evidence="4">Whole sample</tissue>
    </source>
</reference>
<keyword evidence="3" id="KW-1185">Reference proteome</keyword>
<protein>
    <submittedName>
        <fullName evidence="4">Uncharacterized protein LOC111107510</fullName>
    </submittedName>
</protein>
<dbReference type="Proteomes" id="UP000694844">
    <property type="component" value="Chromosome 8"/>
</dbReference>